<evidence type="ECO:0000256" key="4">
    <source>
        <dbReference type="SAM" id="Phobius"/>
    </source>
</evidence>
<dbReference type="STRING" id="303698.A0A1V6TGI1"/>
<feature type="region of interest" description="Disordered" evidence="3">
    <location>
        <begin position="572"/>
        <end position="595"/>
    </location>
</feature>
<evidence type="ECO:0000313" key="6">
    <source>
        <dbReference type="EMBL" id="OQE25371.1"/>
    </source>
</evidence>
<feature type="transmembrane region" description="Helical" evidence="4">
    <location>
        <begin position="482"/>
        <end position="506"/>
    </location>
</feature>
<evidence type="ECO:0008006" key="8">
    <source>
        <dbReference type="Google" id="ProtNLM"/>
    </source>
</evidence>
<dbReference type="Proteomes" id="UP000191285">
    <property type="component" value="Unassembled WGS sequence"/>
</dbReference>
<keyword evidence="4" id="KW-1133">Transmembrane helix</keyword>
<dbReference type="OrthoDB" id="540004at2759"/>
<evidence type="ECO:0000256" key="1">
    <source>
        <dbReference type="ARBA" id="ARBA00022441"/>
    </source>
</evidence>
<feature type="chain" id="PRO_5012393089" description="Kelch repeat protein" evidence="5">
    <location>
        <begin position="19"/>
        <end position="595"/>
    </location>
</feature>
<gene>
    <name evidence="6" type="ORF">PENSTE_c006G06439</name>
</gene>
<dbReference type="InterPro" id="IPR011043">
    <property type="entry name" value="Gal_Oxase/kelch_b-propeller"/>
</dbReference>
<evidence type="ECO:0000313" key="7">
    <source>
        <dbReference type="Proteomes" id="UP000191285"/>
    </source>
</evidence>
<feature type="signal peptide" evidence="5">
    <location>
        <begin position="1"/>
        <end position="18"/>
    </location>
</feature>
<evidence type="ECO:0000256" key="5">
    <source>
        <dbReference type="SAM" id="SignalP"/>
    </source>
</evidence>
<reference evidence="7" key="1">
    <citation type="journal article" date="2017" name="Nat. Microbiol.">
        <title>Global analysis of biosynthetic gene clusters reveals vast potential of secondary metabolite production in Penicillium species.</title>
        <authorList>
            <person name="Nielsen J.C."/>
            <person name="Grijseels S."/>
            <person name="Prigent S."/>
            <person name="Ji B."/>
            <person name="Dainat J."/>
            <person name="Nielsen K.F."/>
            <person name="Frisvad J.C."/>
            <person name="Workman M."/>
            <person name="Nielsen J."/>
        </authorList>
    </citation>
    <scope>NUCLEOTIDE SEQUENCE [LARGE SCALE GENOMIC DNA]</scope>
    <source>
        <strain evidence="7">IBT 24891</strain>
    </source>
</reference>
<sequence>MWSFVLAAILVLSEKVNGADNSSYANIHPIDNFCQRLWHQSVVKDDVLYIDGGLEVFIPYNNHGTPKNGDPIVGPNTYMVMVGLNASWNWGTNISITAMNKTVNDNTGALPPSNIRGAMYAGSNDDPNVYSYGGTVSFANRSFPGFLWPTAPTYTLWSYGAADNVWAQHDISLDVPNRPAGGAYAEATGRGMGFYLNGFLDNGTNPDYAFWPNFRRYLDGLIVLNTTTQEAKNISTSSLENYPRAMGGLVYLPYVGTEGALVSMGGVTKPISNSLLSDMGKYVPFDSVDILDVASIDNGDSDGTWYTQTTTGEIPAPRTDFCLVTVSAPDNSSHNIYMYGGRGETEVYDQTYVLSIPSFTWIKIMEGASPRYAHSCHVVGKSQMLTVGGARYENITQGCDWEYKSVAILNLKNSQWGEVFDYNAGEYILPAKIYDVIGGSSMGNATMTKPSSGFSNNEVAEYFTTNGAITTQKTKSNLSDGAIAGIVIGSVAGASILIGIGVYVLILKRRKTIPKDNINDISEFPSESNVHEAPPDSITARFARAIFRNRGKTAELGDRSVAHEMDTHAQQIYELPVRYSRESGRKEEEGEDKKE</sequence>
<dbReference type="PANTHER" id="PTHR46228:SF2">
    <property type="entry name" value="KELCH REPEAT PROTEIN (AFU_ORTHOLOGUE AFUA_4G14350)"/>
    <property type="match status" value="1"/>
</dbReference>
<dbReference type="SUPFAM" id="SSF50965">
    <property type="entry name" value="Galactose oxidase, central domain"/>
    <property type="match status" value="1"/>
</dbReference>
<keyword evidence="5" id="KW-0732">Signal</keyword>
<keyword evidence="4" id="KW-0472">Membrane</keyword>
<keyword evidence="2" id="KW-0677">Repeat</keyword>
<accession>A0A1V6TGI1</accession>
<dbReference type="Gene3D" id="2.120.10.80">
    <property type="entry name" value="Kelch-type beta propeller"/>
    <property type="match status" value="1"/>
</dbReference>
<keyword evidence="7" id="KW-1185">Reference proteome</keyword>
<dbReference type="AlphaFoldDB" id="A0A1V6TGI1"/>
<feature type="compositionally biased region" description="Basic and acidic residues" evidence="3">
    <location>
        <begin position="579"/>
        <end position="595"/>
    </location>
</feature>
<dbReference type="PANTHER" id="PTHR46228">
    <property type="entry name" value="KELCH DOMAIN-CONTAINING PROTEIN"/>
    <property type="match status" value="1"/>
</dbReference>
<keyword evidence="4" id="KW-0812">Transmembrane</keyword>
<name>A0A1V6TGI1_9EURO</name>
<organism evidence="6 7">
    <name type="scientific">Penicillium steckii</name>
    <dbReference type="NCBI Taxonomy" id="303698"/>
    <lineage>
        <taxon>Eukaryota</taxon>
        <taxon>Fungi</taxon>
        <taxon>Dikarya</taxon>
        <taxon>Ascomycota</taxon>
        <taxon>Pezizomycotina</taxon>
        <taxon>Eurotiomycetes</taxon>
        <taxon>Eurotiomycetidae</taxon>
        <taxon>Eurotiales</taxon>
        <taxon>Aspergillaceae</taxon>
        <taxon>Penicillium</taxon>
    </lineage>
</organism>
<dbReference type="Pfam" id="PF24681">
    <property type="entry name" value="Kelch_KLHDC2_KLHL20_DRC7"/>
    <property type="match status" value="1"/>
</dbReference>
<protein>
    <recommendedName>
        <fullName evidence="8">Kelch repeat protein</fullName>
    </recommendedName>
</protein>
<evidence type="ECO:0000256" key="3">
    <source>
        <dbReference type="SAM" id="MobiDB-lite"/>
    </source>
</evidence>
<evidence type="ECO:0000256" key="2">
    <source>
        <dbReference type="ARBA" id="ARBA00022737"/>
    </source>
</evidence>
<dbReference type="CDD" id="cd21699">
    <property type="entry name" value="JMTM_APP_like"/>
    <property type="match status" value="1"/>
</dbReference>
<dbReference type="InterPro" id="IPR015915">
    <property type="entry name" value="Kelch-typ_b-propeller"/>
</dbReference>
<comment type="caution">
    <text evidence="6">The sequence shown here is derived from an EMBL/GenBank/DDBJ whole genome shotgun (WGS) entry which is preliminary data.</text>
</comment>
<dbReference type="EMBL" id="MLKD01000006">
    <property type="protein sequence ID" value="OQE25371.1"/>
    <property type="molecule type" value="Genomic_DNA"/>
</dbReference>
<keyword evidence="1" id="KW-0880">Kelch repeat</keyword>
<proteinExistence type="predicted"/>